<evidence type="ECO:0000313" key="7">
    <source>
        <dbReference type="EMBL" id="MEY1662557.1"/>
    </source>
</evidence>
<evidence type="ECO:0000256" key="1">
    <source>
        <dbReference type="ARBA" id="ARBA00022729"/>
    </source>
</evidence>
<keyword evidence="1 5" id="KW-0732">Signal</keyword>
<gene>
    <name evidence="7" type="ORF">AB5I84_10400</name>
</gene>
<keyword evidence="2" id="KW-0472">Membrane</keyword>
<evidence type="ECO:0000256" key="3">
    <source>
        <dbReference type="ARBA" id="ARBA00023139"/>
    </source>
</evidence>
<organism evidence="7 8">
    <name type="scientific">Isoalcanivorax beigongshangi</name>
    <dbReference type="NCBI Taxonomy" id="3238810"/>
    <lineage>
        <taxon>Bacteria</taxon>
        <taxon>Pseudomonadati</taxon>
        <taxon>Pseudomonadota</taxon>
        <taxon>Gammaproteobacteria</taxon>
        <taxon>Oceanospirillales</taxon>
        <taxon>Alcanivoracaceae</taxon>
        <taxon>Isoalcanivorax</taxon>
    </lineage>
</organism>
<feature type="domain" description="C-type lysozyme inhibitor" evidence="6">
    <location>
        <begin position="55"/>
        <end position="114"/>
    </location>
</feature>
<dbReference type="InterPro" id="IPR036328">
    <property type="entry name" value="MliC_sf"/>
</dbReference>
<dbReference type="RefSeq" id="WP_369455791.1">
    <property type="nucleotide sequence ID" value="NZ_JBGCUO010000001.1"/>
</dbReference>
<name>A0ABV4AJ32_9GAMM</name>
<accession>A0ABV4AJ32</accession>
<dbReference type="SUPFAM" id="SSF141488">
    <property type="entry name" value="YdhA-like"/>
    <property type="match status" value="1"/>
</dbReference>
<evidence type="ECO:0000259" key="6">
    <source>
        <dbReference type="Pfam" id="PF09864"/>
    </source>
</evidence>
<reference evidence="7 8" key="1">
    <citation type="submission" date="2024-07" db="EMBL/GenBank/DDBJ databases">
        <authorList>
            <person name="Ren Q."/>
        </authorList>
    </citation>
    <scope>NUCLEOTIDE SEQUENCE [LARGE SCALE GENOMIC DNA]</scope>
    <source>
        <strain evidence="7 8">REN37</strain>
    </source>
</reference>
<evidence type="ECO:0000256" key="2">
    <source>
        <dbReference type="ARBA" id="ARBA00023136"/>
    </source>
</evidence>
<dbReference type="InterPro" id="IPR018660">
    <property type="entry name" value="MliC"/>
</dbReference>
<dbReference type="EMBL" id="JBGCUO010000001">
    <property type="protein sequence ID" value="MEY1662557.1"/>
    <property type="molecule type" value="Genomic_DNA"/>
</dbReference>
<protein>
    <submittedName>
        <fullName evidence="7">MliC family protein</fullName>
    </submittedName>
</protein>
<feature type="chain" id="PRO_5046397124" evidence="5">
    <location>
        <begin position="23"/>
        <end position="122"/>
    </location>
</feature>
<keyword evidence="4" id="KW-0449">Lipoprotein</keyword>
<feature type="signal peptide" evidence="5">
    <location>
        <begin position="1"/>
        <end position="22"/>
    </location>
</feature>
<keyword evidence="3" id="KW-0564">Palmitate</keyword>
<comment type="caution">
    <text evidence="7">The sequence shown here is derived from an EMBL/GenBank/DDBJ whole genome shotgun (WGS) entry which is preliminary data.</text>
</comment>
<proteinExistence type="predicted"/>
<keyword evidence="8" id="KW-1185">Reference proteome</keyword>
<dbReference type="Pfam" id="PF09864">
    <property type="entry name" value="MliC"/>
    <property type="match status" value="1"/>
</dbReference>
<dbReference type="Proteomes" id="UP001562065">
    <property type="component" value="Unassembled WGS sequence"/>
</dbReference>
<evidence type="ECO:0000256" key="4">
    <source>
        <dbReference type="ARBA" id="ARBA00023288"/>
    </source>
</evidence>
<sequence>MNPALRFRSLRGALLGALLPLAACDPVTPPTDLVPMRVEPDAAPHTPLPPRTVHYICQDGTELAVEYSSEGARLHLNGEHHLLLPEIAASGALFVDSSLEWHTKGEVGLLTGADDSLECHAQ</sequence>
<evidence type="ECO:0000313" key="8">
    <source>
        <dbReference type="Proteomes" id="UP001562065"/>
    </source>
</evidence>
<dbReference type="Gene3D" id="2.40.128.200">
    <property type="match status" value="1"/>
</dbReference>
<evidence type="ECO:0000256" key="5">
    <source>
        <dbReference type="SAM" id="SignalP"/>
    </source>
</evidence>